<dbReference type="InterPro" id="IPR009061">
    <property type="entry name" value="DNA-bd_dom_put_sf"/>
</dbReference>
<dbReference type="EMBL" id="FIHG01000007">
    <property type="protein sequence ID" value="CYV01113.1"/>
    <property type="molecule type" value="Genomic_DNA"/>
</dbReference>
<name>A0A0Z8GRZ4_STRSU</name>
<dbReference type="SUPFAM" id="SSF46955">
    <property type="entry name" value="Putative DNA-binding domain"/>
    <property type="match status" value="1"/>
</dbReference>
<sequence>MTTAYYSIGEVSKRLNIPISTIRYYDKHGLLPFVRRTESGLR</sequence>
<dbReference type="Gene3D" id="1.10.1660.10">
    <property type="match status" value="1"/>
</dbReference>
<dbReference type="Pfam" id="PF00376">
    <property type="entry name" value="MerR"/>
    <property type="match status" value="1"/>
</dbReference>
<dbReference type="Proteomes" id="UP000072353">
    <property type="component" value="Unassembled WGS sequence"/>
</dbReference>
<protein>
    <submittedName>
        <fullName evidence="3">MerR family transcriptional regulator</fullName>
    </submittedName>
</protein>
<reference evidence="4 5" key="1">
    <citation type="submission" date="2016-02" db="EMBL/GenBank/DDBJ databases">
        <authorList>
            <consortium name="Pathogen Informatics"/>
        </authorList>
    </citation>
    <scope>NUCLEOTIDE SEQUENCE [LARGE SCALE GENOMIC DNA]</scope>
    <source>
        <strain evidence="2 5">LSS59</strain>
        <strain evidence="3 4">SS975</strain>
    </source>
</reference>
<evidence type="ECO:0000313" key="5">
    <source>
        <dbReference type="Proteomes" id="UP000073200"/>
    </source>
</evidence>
<evidence type="ECO:0000313" key="3">
    <source>
        <dbReference type="EMBL" id="CYX55022.1"/>
    </source>
</evidence>
<dbReference type="GO" id="GO:0003677">
    <property type="term" value="F:DNA binding"/>
    <property type="evidence" value="ECO:0007669"/>
    <property type="project" value="InterPro"/>
</dbReference>
<gene>
    <name evidence="2" type="ORF">ERS132421_01416</name>
    <name evidence="3" type="ORF">ERS132521_01361</name>
</gene>
<dbReference type="EMBL" id="FILL01000011">
    <property type="protein sequence ID" value="CYX55022.1"/>
    <property type="molecule type" value="Genomic_DNA"/>
</dbReference>
<dbReference type="InterPro" id="IPR000551">
    <property type="entry name" value="MerR-type_HTH_dom"/>
</dbReference>
<feature type="domain" description="HTH merR-type" evidence="1">
    <location>
        <begin position="5"/>
        <end position="42"/>
    </location>
</feature>
<dbReference type="PROSITE" id="PS50937">
    <property type="entry name" value="HTH_MERR_2"/>
    <property type="match status" value="1"/>
</dbReference>
<dbReference type="Proteomes" id="UP000073200">
    <property type="component" value="Unassembled WGS sequence"/>
</dbReference>
<dbReference type="GO" id="GO:0006355">
    <property type="term" value="P:regulation of DNA-templated transcription"/>
    <property type="evidence" value="ECO:0007669"/>
    <property type="project" value="InterPro"/>
</dbReference>
<organism evidence="3 4">
    <name type="scientific">Streptococcus suis</name>
    <dbReference type="NCBI Taxonomy" id="1307"/>
    <lineage>
        <taxon>Bacteria</taxon>
        <taxon>Bacillati</taxon>
        <taxon>Bacillota</taxon>
        <taxon>Bacilli</taxon>
        <taxon>Lactobacillales</taxon>
        <taxon>Streptococcaceae</taxon>
        <taxon>Streptococcus</taxon>
    </lineage>
</organism>
<proteinExistence type="predicted"/>
<dbReference type="AlphaFoldDB" id="A0A0Z8GRZ4"/>
<evidence type="ECO:0000313" key="2">
    <source>
        <dbReference type="EMBL" id="CYV01113.1"/>
    </source>
</evidence>
<evidence type="ECO:0000313" key="4">
    <source>
        <dbReference type="Proteomes" id="UP000072353"/>
    </source>
</evidence>
<accession>A0A0Z8GRZ4</accession>
<evidence type="ECO:0000259" key="1">
    <source>
        <dbReference type="PROSITE" id="PS50937"/>
    </source>
</evidence>